<sequence length="845" mass="94592">MLSSILNEYPFAANSHNELLQSPGTPRPHWQPLIDSLSGEEPAEMRKRVENVRRLVHENGLTYNAYADTQGGQRPWDLDPLPFILPQDEWAHIEAAVIQRATILNTVLRDIYGEQTLMAQGMLPPALIHGNAGFLRPCHGIPQPDGVALHMYAVDLARSADGRWWVVSDRTQAPAGTGYALENRMVISSVFPDLFRDLNIQRLSGFFASLRDSLAHWGRECAYRQSQANPNIAPLSPSEQPLTVILTAGPFNETYHEQSYLAGYLGFPLVQGNDLTVREGVVWLKTLAGLKPVHAILRRLDDIYCDPLELNAESLLGIAGLTEVARRGHVLLANSLGSNVLQSGALMGFLPALSQHLLKQPLMLPSVATWWCGEPQALETVIANLDRLLIKNAFLHTREIMIYGQDLDGAAREELIAQLRANPENYLAQELVKVSQAPVWNSQLQQMQAQSVGLRVFACATPNGYIVMPGGLTRVASNASKRVITMQGSGCSKDTWVITPEFKPNTPSLLRKTTSSAGLVHDNIHLSSRVIENLFWFGRHSVRSYHATRLLRTAIHYLLDFSPEHRAVEWPTVKAMCVWYNLMPPEDEESDGNYPLFAEDENAIECLLIAAIFANDSSSLANHISQFFHLAFSLRERLSGDHWRLINQLHLRFAERDAQASLSEALAVLDETNTSLVTISGFTLDSMTRDQGWRFLSLGRRIERLQFLCILLQKALAMPAESSLDWLLELTDSIVTYRARYAAQPEWLPVLYLLLIDENNPNAMMFQLRGLVKYLSQISSTYNGGGGEGRMMERMESLRAFDVDASFHHNSPELMVWLSDTYQASVDISTQLGHRFFSFSDTTAN</sequence>
<feature type="domain" description="Circularly permuted ATP-grasp type 2" evidence="3">
    <location>
        <begin position="82"/>
        <end position="476"/>
    </location>
</feature>
<evidence type="ECO:0000259" key="3">
    <source>
        <dbReference type="Pfam" id="PF14403"/>
    </source>
</evidence>
<protein>
    <submittedName>
        <fullName evidence="4">Uncharacterized protein</fullName>
    </submittedName>
</protein>
<evidence type="ECO:0000313" key="5">
    <source>
        <dbReference type="Proteomes" id="UP000002743"/>
    </source>
</evidence>
<dbReference type="PANTHER" id="PTHR34595:SF2">
    <property type="entry name" value="BLR2978 PROTEIN"/>
    <property type="match status" value="1"/>
</dbReference>
<dbReference type="Pfam" id="PF14403">
    <property type="entry name" value="CP_ATPgrasp_2"/>
    <property type="match status" value="1"/>
</dbReference>
<reference evidence="5" key="1">
    <citation type="submission" date="2009-07" db="EMBL/GenBank/DDBJ databases">
        <title>Complete sequence of chromosome of Methylovorus sp. SIP3-4.</title>
        <authorList>
            <person name="Lucas S."/>
            <person name="Copeland A."/>
            <person name="Lapidus A."/>
            <person name="Glavina del Rio T."/>
            <person name="Tice H."/>
            <person name="Bruce D."/>
            <person name="Goodwin L."/>
            <person name="Pitluck S."/>
            <person name="Clum A."/>
            <person name="Larimer F."/>
            <person name="Land M."/>
            <person name="Hauser L."/>
            <person name="Kyrpides N."/>
            <person name="Mikhailova N."/>
            <person name="Kayluzhnaya M."/>
            <person name="Chistoserdova L."/>
        </authorList>
    </citation>
    <scope>NUCLEOTIDE SEQUENCE [LARGE SCALE GENOMIC DNA]</scope>
    <source>
        <strain evidence="5">SIP3-4</strain>
    </source>
</reference>
<evidence type="ECO:0000313" key="4">
    <source>
        <dbReference type="EMBL" id="ACT49590.1"/>
    </source>
</evidence>
<gene>
    <name evidence="4" type="ordered locus">Msip34_0341</name>
</gene>
<dbReference type="AlphaFoldDB" id="C6X8X0"/>
<dbReference type="RefSeq" id="WP_015829275.1">
    <property type="nucleotide sequence ID" value="NC_012969.1"/>
</dbReference>
<proteinExistence type="predicted"/>
<dbReference type="InterPro" id="IPR025841">
    <property type="entry name" value="CP_ATPgrasp_2"/>
</dbReference>
<dbReference type="InterPro" id="IPR051680">
    <property type="entry name" value="ATP-dep_Glu-Cys_Ligase-2"/>
</dbReference>
<feature type="domain" description="DUF403" evidence="2">
    <location>
        <begin position="526"/>
        <end position="837"/>
    </location>
</feature>
<evidence type="ECO:0000259" key="2">
    <source>
        <dbReference type="Pfam" id="PF04168"/>
    </source>
</evidence>
<dbReference type="PANTHER" id="PTHR34595">
    <property type="entry name" value="BLR5612 PROTEIN"/>
    <property type="match status" value="1"/>
</dbReference>
<dbReference type="SUPFAM" id="SSF56059">
    <property type="entry name" value="Glutathione synthetase ATP-binding domain-like"/>
    <property type="match status" value="1"/>
</dbReference>
<dbReference type="eggNOG" id="COG2308">
    <property type="taxonomic scope" value="Bacteria"/>
</dbReference>
<keyword evidence="5" id="KW-1185">Reference proteome</keyword>
<dbReference type="Pfam" id="PF04168">
    <property type="entry name" value="Alpha-E"/>
    <property type="match status" value="1"/>
</dbReference>
<name>C6X8X0_METGS</name>
<dbReference type="eggNOG" id="COG2307">
    <property type="taxonomic scope" value="Bacteria"/>
</dbReference>
<dbReference type="HOGENOM" id="CLU_013951_0_0_4"/>
<organism evidence="4 5">
    <name type="scientific">Methylovorus glucosotrophus (strain SIP3-4)</name>
    <dbReference type="NCBI Taxonomy" id="582744"/>
    <lineage>
        <taxon>Bacteria</taxon>
        <taxon>Pseudomonadati</taxon>
        <taxon>Pseudomonadota</taxon>
        <taxon>Betaproteobacteria</taxon>
        <taxon>Nitrosomonadales</taxon>
        <taxon>Methylophilaceae</taxon>
        <taxon>Methylovorus</taxon>
    </lineage>
</organism>
<dbReference type="Gene3D" id="3.40.50.11290">
    <property type="match status" value="1"/>
</dbReference>
<dbReference type="InterPro" id="IPR007296">
    <property type="entry name" value="DUF403"/>
</dbReference>
<dbReference type="KEGG" id="mei:Msip34_0341"/>
<accession>C6X8X0</accession>
<dbReference type="Gene3D" id="3.30.1490.270">
    <property type="match status" value="1"/>
</dbReference>
<dbReference type="STRING" id="582744.Msip34_0341"/>
<reference evidence="4 5" key="2">
    <citation type="journal article" date="2011" name="J. Bacteriol.">
        <title>Genomes of three methylotrophs from a single niche uncover genetic and metabolic divergence of Methylophilaceae.</title>
        <authorList>
            <person name="Lapidus A."/>
            <person name="Clum A."/>
            <person name="Labutti K."/>
            <person name="Kaluzhnaya M.G."/>
            <person name="Lim S."/>
            <person name="Beck D.A."/>
            <person name="Glavina Del Rio T."/>
            <person name="Nolan M."/>
            <person name="Mavromatis K."/>
            <person name="Huntemann M."/>
            <person name="Lucas S."/>
            <person name="Lidstrom M.E."/>
            <person name="Ivanova N."/>
            <person name="Chistoserdova L."/>
        </authorList>
    </citation>
    <scope>NUCLEOTIDE SEQUENCE [LARGE SCALE GENOMIC DNA]</scope>
    <source>
        <strain evidence="4 5">SIP3-4</strain>
    </source>
</reference>
<evidence type="ECO:0000256" key="1">
    <source>
        <dbReference type="SAM" id="MobiDB-lite"/>
    </source>
</evidence>
<dbReference type="Proteomes" id="UP000002743">
    <property type="component" value="Chromosome"/>
</dbReference>
<dbReference type="EMBL" id="CP001674">
    <property type="protein sequence ID" value="ACT49590.1"/>
    <property type="molecule type" value="Genomic_DNA"/>
</dbReference>
<feature type="region of interest" description="Disordered" evidence="1">
    <location>
        <begin position="17"/>
        <end position="37"/>
    </location>
</feature>
<dbReference type="OrthoDB" id="9804079at2"/>